<dbReference type="RefSeq" id="XP_028483065.1">
    <property type="nucleotide sequence ID" value="XM_028633324.1"/>
</dbReference>
<evidence type="ECO:0000313" key="1">
    <source>
        <dbReference type="EMBL" id="RWQ93420.1"/>
    </source>
</evidence>
<gene>
    <name evidence="1" type="ORF">C8Q69DRAFT_513770</name>
</gene>
<dbReference type="EMBL" id="RCNU01000010">
    <property type="protein sequence ID" value="RWQ93420.1"/>
    <property type="molecule type" value="Genomic_DNA"/>
</dbReference>
<protein>
    <submittedName>
        <fullName evidence="1">Uncharacterized protein</fullName>
    </submittedName>
</protein>
<proteinExistence type="predicted"/>
<organism evidence="1 2">
    <name type="scientific">Byssochlamys spectabilis</name>
    <name type="common">Paecilomyces variotii</name>
    <dbReference type="NCBI Taxonomy" id="264951"/>
    <lineage>
        <taxon>Eukaryota</taxon>
        <taxon>Fungi</taxon>
        <taxon>Dikarya</taxon>
        <taxon>Ascomycota</taxon>
        <taxon>Pezizomycotina</taxon>
        <taxon>Eurotiomycetes</taxon>
        <taxon>Eurotiomycetidae</taxon>
        <taxon>Eurotiales</taxon>
        <taxon>Thermoascaceae</taxon>
        <taxon>Paecilomyces</taxon>
    </lineage>
</organism>
<dbReference type="Proteomes" id="UP000283841">
    <property type="component" value="Unassembled WGS sequence"/>
</dbReference>
<name>A0A443HNR2_BYSSP</name>
<evidence type="ECO:0000313" key="2">
    <source>
        <dbReference type="Proteomes" id="UP000283841"/>
    </source>
</evidence>
<keyword evidence="2" id="KW-1185">Reference proteome</keyword>
<dbReference type="GeneID" id="39602601"/>
<comment type="caution">
    <text evidence="1">The sequence shown here is derived from an EMBL/GenBank/DDBJ whole genome shotgun (WGS) entry which is preliminary data.</text>
</comment>
<dbReference type="VEuPathDB" id="FungiDB:C8Q69DRAFT_513770"/>
<dbReference type="AlphaFoldDB" id="A0A443HNR2"/>
<dbReference type="STRING" id="264951.A0A443HNR2"/>
<accession>A0A443HNR2</accession>
<sequence>MMEILSRDLPRRSFLALLLATFLFTLTRISSIVHVDKEEQNGHLRERALSNNTTVAPKVLIDWDTYVRNGAALSCAMQATEDGARQYIRPDVPVNSPWVDYGDLNTWGWEPQTQPGVLYDINRALRTAFGALNIDSAQNIYIEIKQYTPVNVDGEEYQSTGAMYGSAYNLQDGVIISHSAHSPEYATPNLDRYPKCRKWSDVTFLQWQHMAQGNVQNLNHVFQESITNRDTQTIMRRVLRKADDWDDWNQLRDPSMWRSFYPQSDEFNALLYTPNVRGVAWLLIQHKQQLGRRIISKITTFGANWQPALYLKIDAVPES</sequence>
<reference evidence="1 2" key="1">
    <citation type="journal article" date="2018" name="Front. Microbiol.">
        <title>Genomic and genetic insights into a cosmopolitan fungus, Paecilomyces variotii (Eurotiales).</title>
        <authorList>
            <person name="Urquhart A.S."/>
            <person name="Mondo S.J."/>
            <person name="Makela M.R."/>
            <person name="Hane J.K."/>
            <person name="Wiebenga A."/>
            <person name="He G."/>
            <person name="Mihaltcheva S."/>
            <person name="Pangilinan J."/>
            <person name="Lipzen A."/>
            <person name="Barry K."/>
            <person name="de Vries R.P."/>
            <person name="Grigoriev I.V."/>
            <person name="Idnurm A."/>
        </authorList>
    </citation>
    <scope>NUCLEOTIDE SEQUENCE [LARGE SCALE GENOMIC DNA]</scope>
    <source>
        <strain evidence="1 2">CBS 101075</strain>
    </source>
</reference>